<dbReference type="InterPro" id="IPR053951">
    <property type="entry name" value="K_trans_N"/>
</dbReference>
<dbReference type="Pfam" id="PF02705">
    <property type="entry name" value="K_trans"/>
    <property type="match status" value="1"/>
</dbReference>
<dbReference type="GO" id="GO:0015079">
    <property type="term" value="F:potassium ion transmembrane transporter activity"/>
    <property type="evidence" value="ECO:0007669"/>
    <property type="project" value="InterPro"/>
</dbReference>
<keyword evidence="3" id="KW-0472">Membrane</keyword>
<reference evidence="5" key="1">
    <citation type="journal article" date="2023" name="bioRxiv">
        <title>Improved chromosome-level genome assembly for marigold (Tagetes erecta).</title>
        <authorList>
            <person name="Jiang F."/>
            <person name="Yuan L."/>
            <person name="Wang S."/>
            <person name="Wang H."/>
            <person name="Xu D."/>
            <person name="Wang A."/>
            <person name="Fan W."/>
        </authorList>
    </citation>
    <scope>NUCLEOTIDE SEQUENCE</scope>
    <source>
        <strain evidence="5">WSJ</strain>
        <tissue evidence="5">Leaf</tissue>
    </source>
</reference>
<dbReference type="PANTHER" id="PTHR30540">
    <property type="entry name" value="OSMOTIC STRESS POTASSIUM TRANSPORTER"/>
    <property type="match status" value="1"/>
</dbReference>
<evidence type="ECO:0000259" key="4">
    <source>
        <dbReference type="Pfam" id="PF02705"/>
    </source>
</evidence>
<evidence type="ECO:0000313" key="5">
    <source>
        <dbReference type="EMBL" id="KAK1409285.1"/>
    </source>
</evidence>
<evidence type="ECO:0000256" key="1">
    <source>
        <dbReference type="ARBA" id="ARBA00004651"/>
    </source>
</evidence>
<dbReference type="AlphaFoldDB" id="A0AAD8JXB9"/>
<keyword evidence="6" id="KW-1185">Reference proteome</keyword>
<feature type="domain" description="K+ potassium transporter integral membrane" evidence="4">
    <location>
        <begin position="1"/>
        <end position="62"/>
    </location>
</feature>
<dbReference type="PANTHER" id="PTHR30540:SF6">
    <property type="entry name" value="POTASSIUM TRANSPORTER 2"/>
    <property type="match status" value="1"/>
</dbReference>
<keyword evidence="3" id="KW-0812">Transmembrane</keyword>
<dbReference type="EMBL" id="JAUHHV010000010">
    <property type="protein sequence ID" value="KAK1409285.1"/>
    <property type="molecule type" value="Genomic_DNA"/>
</dbReference>
<comment type="caution">
    <text evidence="5">The sequence shown here is derived from an EMBL/GenBank/DDBJ whole genome shotgun (WGS) entry which is preliminary data.</text>
</comment>
<dbReference type="GO" id="GO:0005886">
    <property type="term" value="C:plasma membrane"/>
    <property type="evidence" value="ECO:0007669"/>
    <property type="project" value="UniProtKB-SubCell"/>
</dbReference>
<evidence type="ECO:0000256" key="2">
    <source>
        <dbReference type="ARBA" id="ARBA00008440"/>
    </source>
</evidence>
<comment type="subcellular location">
    <subcellularLocation>
        <location evidence="1">Cell membrane</location>
        <topology evidence="1">Multi-pass membrane protein</topology>
    </subcellularLocation>
</comment>
<organism evidence="5 6">
    <name type="scientific">Tagetes erecta</name>
    <name type="common">African marigold</name>
    <dbReference type="NCBI Taxonomy" id="13708"/>
    <lineage>
        <taxon>Eukaryota</taxon>
        <taxon>Viridiplantae</taxon>
        <taxon>Streptophyta</taxon>
        <taxon>Embryophyta</taxon>
        <taxon>Tracheophyta</taxon>
        <taxon>Spermatophyta</taxon>
        <taxon>Magnoliopsida</taxon>
        <taxon>eudicotyledons</taxon>
        <taxon>Gunneridae</taxon>
        <taxon>Pentapetalae</taxon>
        <taxon>asterids</taxon>
        <taxon>campanulids</taxon>
        <taxon>Asterales</taxon>
        <taxon>Asteraceae</taxon>
        <taxon>Asteroideae</taxon>
        <taxon>Heliantheae alliance</taxon>
        <taxon>Tageteae</taxon>
        <taxon>Tagetes</taxon>
    </lineage>
</organism>
<comment type="similarity">
    <text evidence="2">Belongs to the HAK/KUP transporter (TC 2.A.72.3) family.</text>
</comment>
<feature type="transmembrane region" description="Helical" evidence="3">
    <location>
        <begin position="6"/>
        <end position="28"/>
    </location>
</feature>
<evidence type="ECO:0000313" key="6">
    <source>
        <dbReference type="Proteomes" id="UP001229421"/>
    </source>
</evidence>
<gene>
    <name evidence="5" type="ORF">QVD17_35811</name>
</gene>
<sequence>MFANLGHFSYAAIQIAYTFLVYPALILGNMGQAAYLSRNHQYHNFGYSFLRRSCRSPDVVLKIPPASLLEVGMVYVL</sequence>
<proteinExistence type="inferred from homology"/>
<dbReference type="InterPro" id="IPR003855">
    <property type="entry name" value="K+_transporter"/>
</dbReference>
<accession>A0AAD8JXB9</accession>
<name>A0AAD8JXB9_TARER</name>
<dbReference type="Proteomes" id="UP001229421">
    <property type="component" value="Unassembled WGS sequence"/>
</dbReference>
<keyword evidence="3" id="KW-1133">Transmembrane helix</keyword>
<protein>
    <recommendedName>
        <fullName evidence="4">K+ potassium transporter integral membrane domain-containing protein</fullName>
    </recommendedName>
</protein>
<evidence type="ECO:0000256" key="3">
    <source>
        <dbReference type="SAM" id="Phobius"/>
    </source>
</evidence>